<evidence type="ECO:0000259" key="11">
    <source>
        <dbReference type="PROSITE" id="PS50157"/>
    </source>
</evidence>
<dbReference type="AlphaFoldDB" id="J3L5N1"/>
<dbReference type="InterPro" id="IPR036236">
    <property type="entry name" value="Znf_C2H2_sf"/>
</dbReference>
<evidence type="ECO:0000256" key="1">
    <source>
        <dbReference type="ARBA" id="ARBA00004123"/>
    </source>
</evidence>
<comment type="subcellular location">
    <subcellularLocation>
        <location evidence="1">Nucleus</location>
    </subcellularLocation>
</comment>
<proteinExistence type="predicted"/>
<keyword evidence="7" id="KW-0804">Transcription</keyword>
<dbReference type="PANTHER" id="PTHR26374">
    <property type="entry name" value="ZINC FINGER PROTEIN ZAT5"/>
    <property type="match status" value="1"/>
</dbReference>
<evidence type="ECO:0000313" key="13">
    <source>
        <dbReference type="Proteomes" id="UP000006038"/>
    </source>
</evidence>
<dbReference type="PANTHER" id="PTHR26374:SF443">
    <property type="entry name" value="OS01G0839100 PROTEIN"/>
    <property type="match status" value="1"/>
</dbReference>
<keyword evidence="8" id="KW-0539">Nucleus</keyword>
<feature type="domain" description="C2H2-type" evidence="11">
    <location>
        <begin position="104"/>
        <end position="131"/>
    </location>
</feature>
<evidence type="ECO:0000256" key="6">
    <source>
        <dbReference type="ARBA" id="ARBA00023015"/>
    </source>
</evidence>
<keyword evidence="3" id="KW-0677">Repeat</keyword>
<evidence type="ECO:0000256" key="8">
    <source>
        <dbReference type="ARBA" id="ARBA00023242"/>
    </source>
</evidence>
<reference evidence="12" key="1">
    <citation type="journal article" date="2013" name="Nat. Commun.">
        <title>Whole-genome sequencing of Oryza brachyantha reveals mechanisms underlying Oryza genome evolution.</title>
        <authorList>
            <person name="Chen J."/>
            <person name="Huang Q."/>
            <person name="Gao D."/>
            <person name="Wang J."/>
            <person name="Lang Y."/>
            <person name="Liu T."/>
            <person name="Li B."/>
            <person name="Bai Z."/>
            <person name="Luis Goicoechea J."/>
            <person name="Liang C."/>
            <person name="Chen C."/>
            <person name="Zhang W."/>
            <person name="Sun S."/>
            <person name="Liao Y."/>
            <person name="Zhang X."/>
            <person name="Yang L."/>
            <person name="Song C."/>
            <person name="Wang M."/>
            <person name="Shi J."/>
            <person name="Liu G."/>
            <person name="Liu J."/>
            <person name="Zhou H."/>
            <person name="Zhou W."/>
            <person name="Yu Q."/>
            <person name="An N."/>
            <person name="Chen Y."/>
            <person name="Cai Q."/>
            <person name="Wang B."/>
            <person name="Liu B."/>
            <person name="Min J."/>
            <person name="Huang Y."/>
            <person name="Wu H."/>
            <person name="Li Z."/>
            <person name="Zhang Y."/>
            <person name="Yin Y."/>
            <person name="Song W."/>
            <person name="Jiang J."/>
            <person name="Jackson S.A."/>
            <person name="Wing R.A."/>
            <person name="Wang J."/>
            <person name="Chen M."/>
        </authorList>
    </citation>
    <scope>NUCLEOTIDE SEQUENCE [LARGE SCALE GENOMIC DNA]</scope>
    <source>
        <strain evidence="12">cv. IRGC 101232</strain>
    </source>
</reference>
<evidence type="ECO:0000313" key="12">
    <source>
        <dbReference type="EnsemblPlants" id="OB01G45370.1"/>
    </source>
</evidence>
<accession>J3L5N1</accession>
<evidence type="ECO:0000256" key="3">
    <source>
        <dbReference type="ARBA" id="ARBA00022737"/>
    </source>
</evidence>
<evidence type="ECO:0000256" key="2">
    <source>
        <dbReference type="ARBA" id="ARBA00022723"/>
    </source>
</evidence>
<dbReference type="PROSITE" id="PS50157">
    <property type="entry name" value="ZINC_FINGER_C2H2_2"/>
    <property type="match status" value="1"/>
</dbReference>
<evidence type="ECO:0000256" key="4">
    <source>
        <dbReference type="ARBA" id="ARBA00022771"/>
    </source>
</evidence>
<dbReference type="Gene3D" id="3.30.160.60">
    <property type="entry name" value="Classic Zinc Finger"/>
    <property type="match status" value="1"/>
</dbReference>
<feature type="region of interest" description="Disordered" evidence="10">
    <location>
        <begin position="135"/>
        <end position="186"/>
    </location>
</feature>
<keyword evidence="6" id="KW-0805">Transcription regulation</keyword>
<dbReference type="Gramene" id="OB01G45370.1">
    <property type="protein sequence ID" value="OB01G45370.1"/>
    <property type="gene ID" value="OB01G45370"/>
</dbReference>
<sequence>MASALPFRFVKIYTYSCQIYGQSKRKLLGNSFGFVGDDNHERGSGEQGDGEPTGARQRAALAVVAGADGVDAGGEEGAGGGGGVRVQDVQQAVPAGGRGGARVHECTVCGLEFSMGQALGGHMRRHRGEPGAAVVITDTDSGGTSVPQPPAEAMPDLNYPPLEDAGDGQESSSGRSSEPELLNLLV</sequence>
<dbReference type="GO" id="GO:0008270">
    <property type="term" value="F:zinc ion binding"/>
    <property type="evidence" value="ECO:0007669"/>
    <property type="project" value="UniProtKB-KW"/>
</dbReference>
<dbReference type="PROSITE" id="PS00028">
    <property type="entry name" value="ZINC_FINGER_C2H2_1"/>
    <property type="match status" value="1"/>
</dbReference>
<evidence type="ECO:0000256" key="7">
    <source>
        <dbReference type="ARBA" id="ARBA00023163"/>
    </source>
</evidence>
<evidence type="ECO:0000256" key="9">
    <source>
        <dbReference type="PROSITE-ProRule" id="PRU00042"/>
    </source>
</evidence>
<dbReference type="HOGENOM" id="CLU_1456573_0_0_1"/>
<keyword evidence="4 9" id="KW-0863">Zinc-finger</keyword>
<evidence type="ECO:0000256" key="5">
    <source>
        <dbReference type="ARBA" id="ARBA00022833"/>
    </source>
</evidence>
<keyword evidence="5" id="KW-0862">Zinc</keyword>
<keyword evidence="2" id="KW-0479">Metal-binding</keyword>
<dbReference type="SUPFAM" id="SSF57667">
    <property type="entry name" value="beta-beta-alpha zinc fingers"/>
    <property type="match status" value="1"/>
</dbReference>
<evidence type="ECO:0000256" key="10">
    <source>
        <dbReference type="SAM" id="MobiDB-lite"/>
    </source>
</evidence>
<dbReference type="STRING" id="4533.J3L5N1"/>
<organism evidence="12">
    <name type="scientific">Oryza brachyantha</name>
    <name type="common">malo sina</name>
    <dbReference type="NCBI Taxonomy" id="4533"/>
    <lineage>
        <taxon>Eukaryota</taxon>
        <taxon>Viridiplantae</taxon>
        <taxon>Streptophyta</taxon>
        <taxon>Embryophyta</taxon>
        <taxon>Tracheophyta</taxon>
        <taxon>Spermatophyta</taxon>
        <taxon>Magnoliopsida</taxon>
        <taxon>Liliopsida</taxon>
        <taxon>Poales</taxon>
        <taxon>Poaceae</taxon>
        <taxon>BOP clade</taxon>
        <taxon>Oryzoideae</taxon>
        <taxon>Oryzeae</taxon>
        <taxon>Oryzinae</taxon>
        <taxon>Oryza</taxon>
    </lineage>
</organism>
<dbReference type="InterPro" id="IPR013087">
    <property type="entry name" value="Znf_C2H2_type"/>
</dbReference>
<protein>
    <recommendedName>
        <fullName evidence="11">C2H2-type domain-containing protein</fullName>
    </recommendedName>
</protein>
<dbReference type="Proteomes" id="UP000006038">
    <property type="component" value="Chromosome 1"/>
</dbReference>
<dbReference type="EnsemblPlants" id="OB01G45370.1">
    <property type="protein sequence ID" value="OB01G45370.1"/>
    <property type="gene ID" value="OB01G45370"/>
</dbReference>
<reference evidence="12" key="2">
    <citation type="submission" date="2013-04" db="UniProtKB">
        <authorList>
            <consortium name="EnsemblPlants"/>
        </authorList>
    </citation>
    <scope>IDENTIFICATION</scope>
</reference>
<name>J3L5N1_ORYBR</name>
<dbReference type="GO" id="GO:0005634">
    <property type="term" value="C:nucleus"/>
    <property type="evidence" value="ECO:0007669"/>
    <property type="project" value="UniProtKB-SubCell"/>
</dbReference>
<dbReference type="Pfam" id="PF13912">
    <property type="entry name" value="zf-C2H2_6"/>
    <property type="match status" value="1"/>
</dbReference>
<keyword evidence="13" id="KW-1185">Reference proteome</keyword>